<sequence length="389" mass="45279">MIELLLTATGLYYGQLAKQDFLIRFYRLSRAFFFFTLTTLYFGRSLVRIFVINVFPNKPIDLEYIVIWGWQLQAVISMMFLFYWQRRRIIKYLLEDILISRTILGKSFTMYRKLKCTFYQWVILVVTMSTTFGVTIIADTIQKIIRSGDSITKPTMGLHPFDFIYRLVPVYGVFVWNIVLCFFVIVMKCLSLELKEFNRSLDKLLHEDQPIPWSTSRLSTNLMVAFDVHKRLAKKIRRADNIFQFYILLTMAVGTPTTIFAIIVMLRRKTWVGMFFSIHDVICCTTHLIGFTIVPAQIHSEYHSVRTQLCRNSSLWQQYDAKLYHITLMFIDHITQANAGISLGGLVVIRKSLLFTCVSLVTPYVVLSLQLNVGGPNSFFKVSNHTAYT</sequence>
<keyword evidence="1" id="KW-0812">Transmembrane</keyword>
<feature type="transmembrane region" description="Helical" evidence="1">
    <location>
        <begin position="163"/>
        <end position="186"/>
    </location>
</feature>
<feature type="transmembrane region" description="Helical" evidence="1">
    <location>
        <begin position="245"/>
        <end position="266"/>
    </location>
</feature>
<feature type="transmembrane region" description="Helical" evidence="1">
    <location>
        <begin position="118"/>
        <end position="138"/>
    </location>
</feature>
<accession>A0AAD4MRC7</accession>
<dbReference type="EMBL" id="JAKKPZ010000188">
    <property type="protein sequence ID" value="KAI1699219.1"/>
    <property type="molecule type" value="Genomic_DNA"/>
</dbReference>
<protein>
    <submittedName>
        <fullName evidence="2">GUstatory Receptor family</fullName>
    </submittedName>
</protein>
<dbReference type="AlphaFoldDB" id="A0AAD4MRC7"/>
<evidence type="ECO:0000313" key="3">
    <source>
        <dbReference type="Proteomes" id="UP001201812"/>
    </source>
</evidence>
<keyword evidence="2" id="KW-0675">Receptor</keyword>
<keyword evidence="3" id="KW-1185">Reference proteome</keyword>
<evidence type="ECO:0000256" key="1">
    <source>
        <dbReference type="SAM" id="Phobius"/>
    </source>
</evidence>
<evidence type="ECO:0000313" key="2">
    <source>
        <dbReference type="EMBL" id="KAI1699219.1"/>
    </source>
</evidence>
<organism evidence="2 3">
    <name type="scientific">Ditylenchus destructor</name>
    <dbReference type="NCBI Taxonomy" id="166010"/>
    <lineage>
        <taxon>Eukaryota</taxon>
        <taxon>Metazoa</taxon>
        <taxon>Ecdysozoa</taxon>
        <taxon>Nematoda</taxon>
        <taxon>Chromadorea</taxon>
        <taxon>Rhabditida</taxon>
        <taxon>Tylenchina</taxon>
        <taxon>Tylenchomorpha</taxon>
        <taxon>Sphaerularioidea</taxon>
        <taxon>Anguinidae</taxon>
        <taxon>Anguininae</taxon>
        <taxon>Ditylenchus</taxon>
    </lineage>
</organism>
<keyword evidence="1" id="KW-0472">Membrane</keyword>
<dbReference type="PANTHER" id="PTHR34492">
    <property type="entry name" value="GUSTATORY RECEPTOR FAMILY"/>
    <property type="match status" value="1"/>
</dbReference>
<reference evidence="2" key="1">
    <citation type="submission" date="2022-01" db="EMBL/GenBank/DDBJ databases">
        <title>Genome Sequence Resource for Two Populations of Ditylenchus destructor, the Migratory Endoparasitic Phytonematode.</title>
        <authorList>
            <person name="Zhang H."/>
            <person name="Lin R."/>
            <person name="Xie B."/>
        </authorList>
    </citation>
    <scope>NUCLEOTIDE SEQUENCE</scope>
    <source>
        <strain evidence="2">BazhouSP</strain>
    </source>
</reference>
<gene>
    <name evidence="2" type="ORF">DdX_17464</name>
</gene>
<feature type="transmembrane region" description="Helical" evidence="1">
    <location>
        <begin position="64"/>
        <end position="84"/>
    </location>
</feature>
<name>A0AAD4MRC7_9BILA</name>
<keyword evidence="1" id="KW-1133">Transmembrane helix</keyword>
<dbReference type="Proteomes" id="UP001201812">
    <property type="component" value="Unassembled WGS sequence"/>
</dbReference>
<dbReference type="PANTHER" id="PTHR34492:SF2">
    <property type="entry name" value="G PROTEIN-COUPLED RECEPTOR"/>
    <property type="match status" value="1"/>
</dbReference>
<feature type="transmembrane region" description="Helical" evidence="1">
    <location>
        <begin position="31"/>
        <end position="52"/>
    </location>
</feature>
<proteinExistence type="predicted"/>
<comment type="caution">
    <text evidence="2">The sequence shown here is derived from an EMBL/GenBank/DDBJ whole genome shotgun (WGS) entry which is preliminary data.</text>
</comment>